<reference evidence="2" key="1">
    <citation type="submission" date="2020-06" db="EMBL/GenBank/DDBJ databases">
        <title>Insight into the genomes of haloalkaliphilic bacilli from Kenyan soda lakes.</title>
        <authorList>
            <person name="Mwirichia R."/>
            <person name="Villamizar G.C."/>
            <person name="Poehlein A."/>
            <person name="Mugweru J."/>
            <person name="Kipnyargis A."/>
            <person name="Kiplimo D."/>
            <person name="Orwa P."/>
            <person name="Daniel R."/>
        </authorList>
    </citation>
    <scope>NUCLEOTIDE SEQUENCE</scope>
    <source>
        <strain evidence="2">B1096_S55</strain>
    </source>
</reference>
<dbReference type="GO" id="GO:0003677">
    <property type="term" value="F:DNA binding"/>
    <property type="evidence" value="ECO:0007669"/>
    <property type="project" value="InterPro"/>
</dbReference>
<dbReference type="PROSITE" id="PS50943">
    <property type="entry name" value="HTH_CROC1"/>
    <property type="match status" value="1"/>
</dbReference>
<dbReference type="AlphaFoldDB" id="A0A9Q4B2B2"/>
<comment type="caution">
    <text evidence="2">The sequence shown here is derived from an EMBL/GenBank/DDBJ whole genome shotgun (WGS) entry which is preliminary data.</text>
</comment>
<dbReference type="SMART" id="SM00530">
    <property type="entry name" value="HTH_XRE"/>
    <property type="match status" value="1"/>
</dbReference>
<gene>
    <name evidence="2" type="ORF">HXA33_10115</name>
</gene>
<dbReference type="CDD" id="cd00093">
    <property type="entry name" value="HTH_XRE"/>
    <property type="match status" value="1"/>
</dbReference>
<name>A0A9Q4B2B2_SALAG</name>
<dbReference type="Pfam" id="PF01381">
    <property type="entry name" value="HTH_3"/>
    <property type="match status" value="1"/>
</dbReference>
<dbReference type="SUPFAM" id="SSF47413">
    <property type="entry name" value="lambda repressor-like DNA-binding domains"/>
    <property type="match status" value="1"/>
</dbReference>
<dbReference type="Proteomes" id="UP001057753">
    <property type="component" value="Unassembled WGS sequence"/>
</dbReference>
<dbReference type="RefSeq" id="WP_257821399.1">
    <property type="nucleotide sequence ID" value="NZ_JABXYM010000001.1"/>
</dbReference>
<evidence type="ECO:0000259" key="1">
    <source>
        <dbReference type="PROSITE" id="PS50943"/>
    </source>
</evidence>
<dbReference type="InterPro" id="IPR001387">
    <property type="entry name" value="Cro/C1-type_HTH"/>
</dbReference>
<dbReference type="InterPro" id="IPR010982">
    <property type="entry name" value="Lambda_DNA-bd_dom_sf"/>
</dbReference>
<evidence type="ECO:0000313" key="2">
    <source>
        <dbReference type="EMBL" id="MCR6096911.1"/>
    </source>
</evidence>
<dbReference type="EMBL" id="JABXYM010000001">
    <property type="protein sequence ID" value="MCR6096911.1"/>
    <property type="molecule type" value="Genomic_DNA"/>
</dbReference>
<protein>
    <submittedName>
        <fullName evidence="2">Helix-turn-helix transcriptional regulator</fullName>
    </submittedName>
</protein>
<dbReference type="Gene3D" id="1.10.260.40">
    <property type="entry name" value="lambda repressor-like DNA-binding domains"/>
    <property type="match status" value="1"/>
</dbReference>
<proteinExistence type="predicted"/>
<organism evidence="2 3">
    <name type="scientific">Salipaludibacillus agaradhaerens</name>
    <name type="common">Bacillus agaradhaerens</name>
    <dbReference type="NCBI Taxonomy" id="76935"/>
    <lineage>
        <taxon>Bacteria</taxon>
        <taxon>Bacillati</taxon>
        <taxon>Bacillota</taxon>
        <taxon>Bacilli</taxon>
        <taxon>Bacillales</taxon>
        <taxon>Bacillaceae</taxon>
    </lineage>
</organism>
<evidence type="ECO:0000313" key="3">
    <source>
        <dbReference type="Proteomes" id="UP001057753"/>
    </source>
</evidence>
<keyword evidence="3" id="KW-1185">Reference proteome</keyword>
<sequence>MNTLMLARIKNKKTKQDVARAIGVSPVMYGYIESGERTADSDTSIKIANYLNMDVNEIFLPSRLTVREVFLEEVK</sequence>
<accession>A0A9Q4B2B2</accession>
<feature type="domain" description="HTH cro/C1-type" evidence="1">
    <location>
        <begin position="7"/>
        <end position="58"/>
    </location>
</feature>